<feature type="non-terminal residue" evidence="1">
    <location>
        <position position="111"/>
    </location>
</feature>
<gene>
    <name evidence="1" type="ORF">MNBD_GAMMA21-745</name>
</gene>
<dbReference type="AlphaFoldDB" id="A0A3B1A7V8"/>
<proteinExistence type="predicted"/>
<organism evidence="1">
    <name type="scientific">hydrothermal vent metagenome</name>
    <dbReference type="NCBI Taxonomy" id="652676"/>
    <lineage>
        <taxon>unclassified sequences</taxon>
        <taxon>metagenomes</taxon>
        <taxon>ecological metagenomes</taxon>
    </lineage>
</organism>
<evidence type="ECO:0008006" key="2">
    <source>
        <dbReference type="Google" id="ProtNLM"/>
    </source>
</evidence>
<protein>
    <recommendedName>
        <fullName evidence="2">Outer membrane protein beta-barrel domain-containing protein</fullName>
    </recommendedName>
</protein>
<reference evidence="1" key="1">
    <citation type="submission" date="2018-06" db="EMBL/GenBank/DDBJ databases">
        <authorList>
            <person name="Zhirakovskaya E."/>
        </authorList>
    </citation>
    <scope>NUCLEOTIDE SEQUENCE</scope>
</reference>
<accession>A0A3B1A7V8</accession>
<sequence>MNLSRIHRRTIMFIFGLTLFALMQSAQAGVAGAFEKGKMHFGIFGGSGSSFNDNYVVIGASFRYYLFDGLNLGIAAETWTGGNPDINKLTPSIQYVFFQPSKVKPYIGAFY</sequence>
<dbReference type="EMBL" id="UOFR01000026">
    <property type="protein sequence ID" value="VAW94299.1"/>
    <property type="molecule type" value="Genomic_DNA"/>
</dbReference>
<name>A0A3B1A7V8_9ZZZZ</name>
<evidence type="ECO:0000313" key="1">
    <source>
        <dbReference type="EMBL" id="VAW94299.1"/>
    </source>
</evidence>